<organism evidence="5 6">
    <name type="scientific">Macrophomina phaseolina</name>
    <dbReference type="NCBI Taxonomy" id="35725"/>
    <lineage>
        <taxon>Eukaryota</taxon>
        <taxon>Fungi</taxon>
        <taxon>Dikarya</taxon>
        <taxon>Ascomycota</taxon>
        <taxon>Pezizomycotina</taxon>
        <taxon>Dothideomycetes</taxon>
        <taxon>Dothideomycetes incertae sedis</taxon>
        <taxon>Botryosphaeriales</taxon>
        <taxon>Botryosphaeriaceae</taxon>
        <taxon>Macrophomina</taxon>
    </lineage>
</organism>
<keyword evidence="3" id="KW-0012">Acyltransferase</keyword>
<evidence type="ECO:0000256" key="1">
    <source>
        <dbReference type="ARBA" id="ARBA00009342"/>
    </source>
</evidence>
<dbReference type="Proteomes" id="UP000774617">
    <property type="component" value="Unassembled WGS sequence"/>
</dbReference>
<gene>
    <name evidence="5" type="ORF">B0J12DRAFT_763546</name>
</gene>
<comment type="caution">
    <text evidence="5">The sequence shown here is derived from an EMBL/GenBank/DDBJ whole genome shotgun (WGS) entry which is preliminary data.</text>
</comment>
<dbReference type="PANTHER" id="PTHR13256">
    <property type="entry name" value="N-ACETYLTRANSFERASE 9"/>
    <property type="match status" value="1"/>
</dbReference>
<dbReference type="PROSITE" id="PS51186">
    <property type="entry name" value="GNAT"/>
    <property type="match status" value="1"/>
</dbReference>
<dbReference type="InterPro" id="IPR039135">
    <property type="entry name" value="NAT9-like"/>
</dbReference>
<dbReference type="InterPro" id="IPR000182">
    <property type="entry name" value="GNAT_dom"/>
</dbReference>
<accession>A0ABQ8GQQ7</accession>
<protein>
    <submittedName>
        <fullName evidence="5">GNAT domain-containing protein</fullName>
    </submittedName>
</protein>
<sequence>MKVNEYTALLTPRVLLVPYSAHHVPTYHAWMQDPAIRAATASEPLTLAEEYAMQRSWRDDGDKLTFIQPPATSITTPRTIVGKVDDAPARMIGDVNLFLVPDDEDEDDDANNQPLRNSTVAVVGELEIMIASPAYQGRGIGAAVLAAFITYVDRHLESILAEYSATSAGGATATTTAAAAVTKMSLKHLRVKIGSTNVRSLRLFEKVGFVRVSETPNFFGELELRRGLRRDKGTGEVGARAGGDIEPVEIRYEVVEA</sequence>
<evidence type="ECO:0000313" key="5">
    <source>
        <dbReference type="EMBL" id="KAH7062347.1"/>
    </source>
</evidence>
<dbReference type="SUPFAM" id="SSF55729">
    <property type="entry name" value="Acyl-CoA N-acyltransferases (Nat)"/>
    <property type="match status" value="1"/>
</dbReference>
<feature type="domain" description="N-acetyltransferase" evidence="4">
    <location>
        <begin position="34"/>
        <end position="229"/>
    </location>
</feature>
<reference evidence="5 6" key="1">
    <citation type="journal article" date="2021" name="Nat. Commun.">
        <title>Genetic determinants of endophytism in the Arabidopsis root mycobiome.</title>
        <authorList>
            <person name="Mesny F."/>
            <person name="Miyauchi S."/>
            <person name="Thiergart T."/>
            <person name="Pickel B."/>
            <person name="Atanasova L."/>
            <person name="Karlsson M."/>
            <person name="Huettel B."/>
            <person name="Barry K.W."/>
            <person name="Haridas S."/>
            <person name="Chen C."/>
            <person name="Bauer D."/>
            <person name="Andreopoulos W."/>
            <person name="Pangilinan J."/>
            <person name="LaButti K."/>
            <person name="Riley R."/>
            <person name="Lipzen A."/>
            <person name="Clum A."/>
            <person name="Drula E."/>
            <person name="Henrissat B."/>
            <person name="Kohler A."/>
            <person name="Grigoriev I.V."/>
            <person name="Martin F.M."/>
            <person name="Hacquard S."/>
        </authorList>
    </citation>
    <scope>NUCLEOTIDE SEQUENCE [LARGE SCALE GENOMIC DNA]</scope>
    <source>
        <strain evidence="5 6">MPI-SDFR-AT-0080</strain>
    </source>
</reference>
<proteinExistence type="inferred from homology"/>
<evidence type="ECO:0000256" key="2">
    <source>
        <dbReference type="ARBA" id="ARBA00022679"/>
    </source>
</evidence>
<comment type="similarity">
    <text evidence="1">Belongs to the acetyltransferase family. GNAT subfamily.</text>
</comment>
<dbReference type="Pfam" id="PF13302">
    <property type="entry name" value="Acetyltransf_3"/>
    <property type="match status" value="1"/>
</dbReference>
<dbReference type="Gene3D" id="3.40.630.30">
    <property type="match status" value="1"/>
</dbReference>
<name>A0ABQ8GQQ7_9PEZI</name>
<dbReference type="EMBL" id="JAGTJR010000003">
    <property type="protein sequence ID" value="KAH7062347.1"/>
    <property type="molecule type" value="Genomic_DNA"/>
</dbReference>
<keyword evidence="6" id="KW-1185">Reference proteome</keyword>
<dbReference type="PANTHER" id="PTHR13256:SF16">
    <property type="entry name" value="ALPHA_BETA-TUBULIN-N-ACETYLTRANSFERASE 9"/>
    <property type="match status" value="1"/>
</dbReference>
<dbReference type="InterPro" id="IPR016181">
    <property type="entry name" value="Acyl_CoA_acyltransferase"/>
</dbReference>
<evidence type="ECO:0000256" key="3">
    <source>
        <dbReference type="ARBA" id="ARBA00023315"/>
    </source>
</evidence>
<evidence type="ECO:0000259" key="4">
    <source>
        <dbReference type="PROSITE" id="PS51186"/>
    </source>
</evidence>
<evidence type="ECO:0000313" key="6">
    <source>
        <dbReference type="Proteomes" id="UP000774617"/>
    </source>
</evidence>
<keyword evidence="2" id="KW-0808">Transferase</keyword>